<protein>
    <submittedName>
        <fullName evidence="1">Receptor-like protein kinase</fullName>
    </submittedName>
</protein>
<evidence type="ECO:0000313" key="2">
    <source>
        <dbReference type="Proteomes" id="UP001164539"/>
    </source>
</evidence>
<dbReference type="EMBL" id="CM051402">
    <property type="protein sequence ID" value="KAJ4711693.1"/>
    <property type="molecule type" value="Genomic_DNA"/>
</dbReference>
<accession>A0ACC1XK53</accession>
<evidence type="ECO:0000313" key="1">
    <source>
        <dbReference type="EMBL" id="KAJ4711693.1"/>
    </source>
</evidence>
<comment type="caution">
    <text evidence="1">The sequence shown here is derived from an EMBL/GenBank/DDBJ whole genome shotgun (WGS) entry which is preliminary data.</text>
</comment>
<gene>
    <name evidence="1" type="ORF">OWV82_017671</name>
</gene>
<keyword evidence="2" id="KW-1185">Reference proteome</keyword>
<dbReference type="Proteomes" id="UP001164539">
    <property type="component" value="Chromosome 9"/>
</dbReference>
<reference evidence="1 2" key="1">
    <citation type="journal article" date="2023" name="Science">
        <title>Complex scaffold remodeling in plant triterpene biosynthesis.</title>
        <authorList>
            <person name="De La Pena R."/>
            <person name="Hodgson H."/>
            <person name="Liu J.C."/>
            <person name="Stephenson M.J."/>
            <person name="Martin A.C."/>
            <person name="Owen C."/>
            <person name="Harkess A."/>
            <person name="Leebens-Mack J."/>
            <person name="Jimenez L.E."/>
            <person name="Osbourn A."/>
            <person name="Sattely E.S."/>
        </authorList>
    </citation>
    <scope>NUCLEOTIDE SEQUENCE [LARGE SCALE GENOMIC DNA]</scope>
    <source>
        <strain evidence="2">cv. JPN11</strain>
        <tissue evidence="1">Leaf</tissue>
    </source>
</reference>
<name>A0ACC1XK53_MELAZ</name>
<organism evidence="1 2">
    <name type="scientific">Melia azedarach</name>
    <name type="common">Chinaberry tree</name>
    <dbReference type="NCBI Taxonomy" id="155640"/>
    <lineage>
        <taxon>Eukaryota</taxon>
        <taxon>Viridiplantae</taxon>
        <taxon>Streptophyta</taxon>
        <taxon>Embryophyta</taxon>
        <taxon>Tracheophyta</taxon>
        <taxon>Spermatophyta</taxon>
        <taxon>Magnoliopsida</taxon>
        <taxon>eudicotyledons</taxon>
        <taxon>Gunneridae</taxon>
        <taxon>Pentapetalae</taxon>
        <taxon>rosids</taxon>
        <taxon>malvids</taxon>
        <taxon>Sapindales</taxon>
        <taxon>Meliaceae</taxon>
        <taxon>Melia</taxon>
    </lineage>
</organism>
<sequence length="592" mass="67600">MIEVQLLQQFQLRLKTDGDLVLNPIALLTEFAYQPYFRSNTSGAADEMNSGYQLEFNQTGYLNVVLRNRNLIALTKKIAIPSGEYYYRATLDSDGIFMQYAHPKTKKNGSWVHNWFPVWFVPQDVCSDINGDAGSGPCGFNSYCRLDENRRPICDCLPGFSLYDPNKKFHGCKQDTMQNCEPISSKPEDFYRMEELPNAYWPTSANYEQLQPLNEDDCSKSCLYDCNCVVAVIKEGSCWKKKLPLTNGRQDYNTYGKALIKVAKSNVSLDENSAGSSKIEKKDQTTLILAGALLLGSSVFLNLLFVAAISLGRARKRCFWNCIQRVHIIIKYKKLDRMVEEGEKEFQAEVSAIGQTHHRNLVRLLGFCDEGRNKLLVYEFTSNGTLASYLFGISRPDWNKRIQLAFGIARGLTYLHEECSKQIIHCDIKPQNILLDETFTAKISDFGLAKLLMNDQTRTLTAIRGTRGYVAPEWFRNMPITAKVDVYSYGVMLLEIICCRKSLEMEREKEEEVILTDWVYDCYKENKLDVLVENDEEAKNDMKRLQRVVMVAIWCIQEDPSLRPSMRIVTQMIEGIVQVSVPPCPTPFASIC</sequence>
<proteinExistence type="predicted"/>